<keyword evidence="3" id="KW-0337">GPI-anchor biosynthesis</keyword>
<comment type="subcellular location">
    <subcellularLocation>
        <location evidence="1">Endoplasmic reticulum membrane</location>
        <topology evidence="1">Multi-pass membrane protein</topology>
    </subcellularLocation>
</comment>
<feature type="transmembrane region" description="Helical" evidence="10">
    <location>
        <begin position="319"/>
        <end position="338"/>
    </location>
</feature>
<dbReference type="GO" id="GO:0000009">
    <property type="term" value="F:alpha-1,6-mannosyltransferase activity"/>
    <property type="evidence" value="ECO:0007669"/>
    <property type="project" value="InterPro"/>
</dbReference>
<dbReference type="EMBL" id="CP024785">
    <property type="protein sequence ID" value="AUB36983.1"/>
    <property type="molecule type" value="Genomic_DNA"/>
</dbReference>
<evidence type="ECO:0000256" key="5">
    <source>
        <dbReference type="ARBA" id="ARBA00022679"/>
    </source>
</evidence>
<feature type="transmembrane region" description="Helical" evidence="10">
    <location>
        <begin position="385"/>
        <end position="404"/>
    </location>
</feature>
<evidence type="ECO:0000256" key="6">
    <source>
        <dbReference type="ARBA" id="ARBA00022692"/>
    </source>
</evidence>
<feature type="transmembrane region" description="Helical" evidence="10">
    <location>
        <begin position="213"/>
        <end position="237"/>
    </location>
</feature>
<name>A0A2K8SNU2_9NOSO</name>
<dbReference type="PANTHER" id="PTHR12468:SF2">
    <property type="entry name" value="GPI MANNOSYLTRANSFERASE 2"/>
    <property type="match status" value="1"/>
</dbReference>
<comment type="pathway">
    <text evidence="2">Glycolipid biosynthesis; glycosylphosphatidylinositol-anchor biosynthesis.</text>
</comment>
<evidence type="ECO:0000256" key="9">
    <source>
        <dbReference type="ARBA" id="ARBA00023136"/>
    </source>
</evidence>
<evidence type="ECO:0000256" key="1">
    <source>
        <dbReference type="ARBA" id="ARBA00004477"/>
    </source>
</evidence>
<keyword evidence="7" id="KW-0256">Endoplasmic reticulum</keyword>
<organism evidence="11 12">
    <name type="scientific">Nostoc flagelliforme CCNUN1</name>
    <dbReference type="NCBI Taxonomy" id="2038116"/>
    <lineage>
        <taxon>Bacteria</taxon>
        <taxon>Bacillati</taxon>
        <taxon>Cyanobacteriota</taxon>
        <taxon>Cyanophyceae</taxon>
        <taxon>Nostocales</taxon>
        <taxon>Nostocaceae</taxon>
        <taxon>Nostoc</taxon>
    </lineage>
</organism>
<feature type="transmembrane region" description="Helical" evidence="10">
    <location>
        <begin position="182"/>
        <end position="207"/>
    </location>
</feature>
<keyword evidence="5 11" id="KW-0808">Transferase</keyword>
<keyword evidence="12" id="KW-1185">Reference proteome</keyword>
<dbReference type="OrthoDB" id="151635at2"/>
<evidence type="ECO:0000256" key="2">
    <source>
        <dbReference type="ARBA" id="ARBA00004687"/>
    </source>
</evidence>
<gene>
    <name evidence="11" type="ORF">COO91_02912</name>
</gene>
<reference evidence="11 12" key="1">
    <citation type="submission" date="2017-11" db="EMBL/GenBank/DDBJ databases">
        <title>Complete genome of a free-living desiccation-tolerant cyanobacterium and its photosynthetic adaptation to extreme terrestrial habitat.</title>
        <authorList>
            <person name="Shang J."/>
        </authorList>
    </citation>
    <scope>NUCLEOTIDE SEQUENCE [LARGE SCALE GENOMIC DNA]</scope>
    <source>
        <strain evidence="11 12">CCNUN1</strain>
    </source>
</reference>
<evidence type="ECO:0000256" key="10">
    <source>
        <dbReference type="SAM" id="Phobius"/>
    </source>
</evidence>
<feature type="transmembrane region" description="Helical" evidence="10">
    <location>
        <begin position="410"/>
        <end position="429"/>
    </location>
</feature>
<dbReference type="Proteomes" id="UP000232003">
    <property type="component" value="Chromosome"/>
</dbReference>
<sequence length="435" mass="49143">MVKVQIVRKKFLWKNDFLFPAVIWLASRIFIWTAMLLIAPKLPLPAEEFLPRFGWGVIDAWDSMHYRAIATSGYEFVNDGKQHNLAFFPLFPLSIWVLMKLGLPFELAGTLVNNLAFFAALYSLYFWIKENYGINAAQWTTAVVSLYPSSMFTGVIYTEGLYLFLSTSALRAFDQKQYGWTALWGAMATATRPTGMALIPAFAIAAWKERRPPIAYIAGFTTAIGILLFSLYCAIYFGNPLAFIEAQRGWRPTLGFDWQGWLNMLMQILVGTKNWQYGWVQNPSGGIQDPWYLLLFGVIVTSSYLLWRFRQRLSSVKLFYGFYALVLLLLILASEEWINNLLNLFMVLGGGYMLWRLHTQLTAVTVIYGFCGIGLLLASGGTISLSRLAYGIVPLNIAIGVLLSRHPRQGYLILGAFVTLLAKIAVGFAQERWVG</sequence>
<evidence type="ECO:0000313" key="12">
    <source>
        <dbReference type="Proteomes" id="UP000232003"/>
    </source>
</evidence>
<feature type="transmembrane region" description="Helical" evidence="10">
    <location>
        <begin position="110"/>
        <end position="128"/>
    </location>
</feature>
<dbReference type="PANTHER" id="PTHR12468">
    <property type="entry name" value="GPI MANNOSYLTRANSFERASE 2"/>
    <property type="match status" value="1"/>
</dbReference>
<evidence type="ECO:0000256" key="3">
    <source>
        <dbReference type="ARBA" id="ARBA00022502"/>
    </source>
</evidence>
<dbReference type="GO" id="GO:0006506">
    <property type="term" value="P:GPI anchor biosynthetic process"/>
    <property type="evidence" value="ECO:0007669"/>
    <property type="project" value="UniProtKB-UniPathway"/>
</dbReference>
<keyword evidence="9 10" id="KW-0472">Membrane</keyword>
<feature type="transmembrane region" description="Helical" evidence="10">
    <location>
        <begin position="21"/>
        <end position="39"/>
    </location>
</feature>
<evidence type="ECO:0000313" key="11">
    <source>
        <dbReference type="EMBL" id="AUB36983.1"/>
    </source>
</evidence>
<keyword evidence="4 11" id="KW-0328">Glycosyltransferase</keyword>
<evidence type="ECO:0000256" key="7">
    <source>
        <dbReference type="ARBA" id="ARBA00022824"/>
    </source>
</evidence>
<keyword evidence="6 10" id="KW-0812">Transmembrane</keyword>
<dbReference type="UniPathway" id="UPA00196"/>
<evidence type="ECO:0000256" key="4">
    <source>
        <dbReference type="ARBA" id="ARBA00022676"/>
    </source>
</evidence>
<dbReference type="RefSeq" id="WP_100902940.1">
    <property type="nucleotide sequence ID" value="NZ_CAWNNC010000001.1"/>
</dbReference>
<dbReference type="GO" id="GO:0004376">
    <property type="term" value="F:GPI mannosyltransferase activity"/>
    <property type="evidence" value="ECO:0007669"/>
    <property type="project" value="InterPro"/>
</dbReference>
<dbReference type="KEGG" id="nfl:COO91_02912"/>
<dbReference type="GO" id="GO:0031501">
    <property type="term" value="C:mannosyltransferase complex"/>
    <property type="evidence" value="ECO:0007669"/>
    <property type="project" value="TreeGrafter"/>
</dbReference>
<dbReference type="GO" id="GO:0016020">
    <property type="term" value="C:membrane"/>
    <property type="evidence" value="ECO:0007669"/>
    <property type="project" value="GOC"/>
</dbReference>
<feature type="transmembrane region" description="Helical" evidence="10">
    <location>
        <begin position="358"/>
        <end position="378"/>
    </location>
</feature>
<dbReference type="AlphaFoldDB" id="A0A2K8SNU2"/>
<feature type="transmembrane region" description="Helical" evidence="10">
    <location>
        <begin position="148"/>
        <end position="170"/>
    </location>
</feature>
<accession>A0A2K8SNU2</accession>
<evidence type="ECO:0000256" key="8">
    <source>
        <dbReference type="ARBA" id="ARBA00022989"/>
    </source>
</evidence>
<keyword evidence="8 10" id="KW-1133">Transmembrane helix</keyword>
<dbReference type="InterPro" id="IPR007315">
    <property type="entry name" value="PIG-V/Gpi18"/>
</dbReference>
<dbReference type="Pfam" id="PF04188">
    <property type="entry name" value="Mannosyl_trans2"/>
    <property type="match status" value="1"/>
</dbReference>
<proteinExistence type="predicted"/>
<protein>
    <submittedName>
        <fullName evidence="11">Mannosyltransferase related to Gpi18</fullName>
    </submittedName>
</protein>
<feature type="transmembrane region" description="Helical" evidence="10">
    <location>
        <begin position="290"/>
        <end position="307"/>
    </location>
</feature>